<comment type="caution">
    <text evidence="3">The sequence shown here is derived from an EMBL/GenBank/DDBJ whole genome shotgun (WGS) entry which is preliminary data.</text>
</comment>
<proteinExistence type="predicted"/>
<evidence type="ECO:0000259" key="1">
    <source>
        <dbReference type="Pfam" id="PF00905"/>
    </source>
</evidence>
<dbReference type="PANTHER" id="PTHR30627:SF24">
    <property type="entry name" value="PENICILLIN-BINDING PROTEIN 4B"/>
    <property type="match status" value="1"/>
</dbReference>
<evidence type="ECO:0000313" key="3">
    <source>
        <dbReference type="EMBL" id="KAB1637724.1"/>
    </source>
</evidence>
<dbReference type="SUPFAM" id="SSF56601">
    <property type="entry name" value="beta-lactamase/transpeptidase-like"/>
    <property type="match status" value="1"/>
</dbReference>
<accession>A0A7J5B1D2</accession>
<dbReference type="Pfam" id="PF21922">
    <property type="entry name" value="PBP_dimer_2"/>
    <property type="match status" value="1"/>
</dbReference>
<dbReference type="Gene3D" id="3.90.1310.10">
    <property type="entry name" value="Penicillin-binding protein 2a (Domain 2)"/>
    <property type="match status" value="1"/>
</dbReference>
<feature type="domain" description="Penicillin-binding protein transpeptidase" evidence="1">
    <location>
        <begin position="155"/>
        <end position="480"/>
    </location>
</feature>
<dbReference type="Proteomes" id="UP000490386">
    <property type="component" value="Unassembled WGS sequence"/>
</dbReference>
<sequence>MSKNIRLVGVLVMIMFMSLFVASTSIQVFQAETLRDDPNNSRTREESFEIQRGPILVNGTPIASSTPVDSEYKYQRLYENGPLYASVTGHFSVDGASTGLEGALNPELSGNSDTQFFQGLERLFTGQDPAGAAVETTIDPVAQQTAADALGELKGAVVATDPATGAILAMYSTPTYDPAALASHDATSVLEAYNALLSDPNDPLQNRAIGGDMNPPGSVFKLVVAAAALEDGLATAESPLPNPATLTLPGTNVSVNNPSAGAKCGSGDTTNLRIALEQSCNVPFAQLAMDLGAERVREMAEAFGFNHEFEVPMTASASTYPTALEDDAQLALTGFGQFDVRATPLQFAMISAAIANGGEVMNPSLVESIQTPTFQEIQGPEISSFGRAISEETAASLQSMMEGSVNSGVASNARIDGINVAGKTGTAENGEGEPYSLWFTGFAESGDTQIAVAVVLEDGGGMGQSGTGNGLAATIGQQVMKAVLSR</sequence>
<dbReference type="GO" id="GO:0005886">
    <property type="term" value="C:plasma membrane"/>
    <property type="evidence" value="ECO:0007669"/>
    <property type="project" value="TreeGrafter"/>
</dbReference>
<dbReference type="InterPro" id="IPR050515">
    <property type="entry name" value="Beta-lactam/transpept"/>
</dbReference>
<dbReference type="RefSeq" id="WP_151423896.1">
    <property type="nucleotide sequence ID" value="NZ_WBJX01000003.1"/>
</dbReference>
<dbReference type="InterPro" id="IPR054120">
    <property type="entry name" value="PBPA_dimer"/>
</dbReference>
<gene>
    <name evidence="3" type="ORF">F8O03_10990</name>
</gene>
<dbReference type="EMBL" id="WBJX01000003">
    <property type="protein sequence ID" value="KAB1637724.1"/>
    <property type="molecule type" value="Genomic_DNA"/>
</dbReference>
<dbReference type="GO" id="GO:0008658">
    <property type="term" value="F:penicillin binding"/>
    <property type="evidence" value="ECO:0007669"/>
    <property type="project" value="InterPro"/>
</dbReference>
<dbReference type="OrthoDB" id="9766847at2"/>
<dbReference type="Gene3D" id="3.40.710.10">
    <property type="entry name" value="DD-peptidase/beta-lactamase superfamily"/>
    <property type="match status" value="1"/>
</dbReference>
<evidence type="ECO:0000259" key="2">
    <source>
        <dbReference type="Pfam" id="PF21922"/>
    </source>
</evidence>
<reference evidence="3 4" key="1">
    <citation type="submission" date="2019-09" db="EMBL/GenBank/DDBJ databases">
        <title>Phylogeny of genus Pseudoclavibacter and closely related genus.</title>
        <authorList>
            <person name="Li Y."/>
        </authorList>
    </citation>
    <scope>NUCLEOTIDE SEQUENCE [LARGE SCALE GENOMIC DNA]</scope>
    <source>
        <strain evidence="3 4">THG-MD12</strain>
    </source>
</reference>
<feature type="domain" description="Penicillin binding protein A dimerisation" evidence="2">
    <location>
        <begin position="52"/>
        <end position="134"/>
    </location>
</feature>
<keyword evidence="4" id="KW-1185">Reference proteome</keyword>
<dbReference type="Pfam" id="PF00905">
    <property type="entry name" value="Transpeptidase"/>
    <property type="match status" value="1"/>
</dbReference>
<protein>
    <submittedName>
        <fullName evidence="3">Penicillin-binding protein 2</fullName>
    </submittedName>
</protein>
<dbReference type="InterPro" id="IPR001460">
    <property type="entry name" value="PCN-bd_Tpept"/>
</dbReference>
<dbReference type="GO" id="GO:0071555">
    <property type="term" value="P:cell wall organization"/>
    <property type="evidence" value="ECO:0007669"/>
    <property type="project" value="TreeGrafter"/>
</dbReference>
<dbReference type="AlphaFoldDB" id="A0A7J5B1D2"/>
<dbReference type="PANTHER" id="PTHR30627">
    <property type="entry name" value="PEPTIDOGLYCAN D,D-TRANSPEPTIDASE"/>
    <property type="match status" value="1"/>
</dbReference>
<dbReference type="InterPro" id="IPR012338">
    <property type="entry name" value="Beta-lactam/transpept-like"/>
</dbReference>
<dbReference type="GO" id="GO:0071972">
    <property type="term" value="F:peptidoglycan L,D-transpeptidase activity"/>
    <property type="evidence" value="ECO:0007669"/>
    <property type="project" value="TreeGrafter"/>
</dbReference>
<name>A0A7J5B1D2_9MICO</name>
<evidence type="ECO:0000313" key="4">
    <source>
        <dbReference type="Proteomes" id="UP000490386"/>
    </source>
</evidence>
<organism evidence="3 4">
    <name type="scientific">Pseudoclavibacter terrae</name>
    <dbReference type="NCBI Taxonomy" id="1530195"/>
    <lineage>
        <taxon>Bacteria</taxon>
        <taxon>Bacillati</taxon>
        <taxon>Actinomycetota</taxon>
        <taxon>Actinomycetes</taxon>
        <taxon>Micrococcales</taxon>
        <taxon>Microbacteriaceae</taxon>
        <taxon>Pseudoclavibacter</taxon>
    </lineage>
</organism>